<evidence type="ECO:0000313" key="6">
    <source>
        <dbReference type="Proteomes" id="UP000663851"/>
    </source>
</evidence>
<dbReference type="Proteomes" id="UP000663833">
    <property type="component" value="Unassembled WGS sequence"/>
</dbReference>
<dbReference type="Proteomes" id="UP000663862">
    <property type="component" value="Unassembled WGS sequence"/>
</dbReference>
<feature type="compositionally biased region" description="Basic and acidic residues" evidence="1">
    <location>
        <begin position="156"/>
        <end position="171"/>
    </location>
</feature>
<dbReference type="EMBL" id="CAJOBO010001786">
    <property type="protein sequence ID" value="CAF4409080.1"/>
    <property type="molecule type" value="Genomic_DNA"/>
</dbReference>
<evidence type="ECO:0000256" key="1">
    <source>
        <dbReference type="SAM" id="MobiDB-lite"/>
    </source>
</evidence>
<dbReference type="EMBL" id="CAJNYU010002934">
    <property type="protein sequence ID" value="CAF3612736.1"/>
    <property type="molecule type" value="Genomic_DNA"/>
</dbReference>
<sequence>MSEMKTNSSSEDTLIRDSQINGFFAFKERIGFCCSRIFKRSSKYDLSSISKKDEEQQDKPSYINQALQEEKQLRKDKLEKIARTLPGVTSTHTQAMRGPTSVTQTPTRLLTTITQETPRSGITLAQPRPPISTSVSKTGISTISKPSPLVTNTKTNKNDSDETTDSSKQESSDDDDRSSDSGSAPAKRAPTNRANNRR</sequence>
<feature type="compositionally biased region" description="Polar residues" evidence="1">
    <location>
        <begin position="131"/>
        <end position="155"/>
    </location>
</feature>
<evidence type="ECO:0000313" key="5">
    <source>
        <dbReference type="EMBL" id="CAF4519101.1"/>
    </source>
</evidence>
<protein>
    <submittedName>
        <fullName evidence="4">Uncharacterized protein</fullName>
    </submittedName>
</protein>
<feature type="region of interest" description="Disordered" evidence="1">
    <location>
        <begin position="113"/>
        <end position="198"/>
    </location>
</feature>
<comment type="caution">
    <text evidence="4">The sequence shown here is derived from an EMBL/GenBank/DDBJ whole genome shotgun (WGS) entry which is preliminary data.</text>
</comment>
<dbReference type="Proteomes" id="UP000663851">
    <property type="component" value="Unassembled WGS sequence"/>
</dbReference>
<name>A0A820PSI4_9BILA</name>
<gene>
    <name evidence="3" type="ORF">FME351_LOCUS22531</name>
    <name evidence="4" type="ORF">HFQ381_LOCUS20668</name>
    <name evidence="2" type="ORF">LUA448_LOCUS24874</name>
    <name evidence="5" type="ORF">TSG867_LOCUS22443</name>
</gene>
<reference evidence="4" key="1">
    <citation type="submission" date="2021-02" db="EMBL/GenBank/DDBJ databases">
        <authorList>
            <person name="Nowell W R."/>
        </authorList>
    </citation>
    <scope>NUCLEOTIDE SEQUENCE</scope>
</reference>
<dbReference type="EMBL" id="CAJNYD010003277">
    <property type="protein sequence ID" value="CAF3494263.1"/>
    <property type="molecule type" value="Genomic_DNA"/>
</dbReference>
<organism evidence="4 6">
    <name type="scientific">Rotaria socialis</name>
    <dbReference type="NCBI Taxonomy" id="392032"/>
    <lineage>
        <taxon>Eukaryota</taxon>
        <taxon>Metazoa</taxon>
        <taxon>Spiralia</taxon>
        <taxon>Gnathifera</taxon>
        <taxon>Rotifera</taxon>
        <taxon>Eurotatoria</taxon>
        <taxon>Bdelloidea</taxon>
        <taxon>Philodinida</taxon>
        <taxon>Philodinidae</taxon>
        <taxon>Rotaria</taxon>
    </lineage>
</organism>
<proteinExistence type="predicted"/>
<dbReference type="EMBL" id="CAJOBQ010001830">
    <property type="protein sequence ID" value="CAF4519101.1"/>
    <property type="molecule type" value="Genomic_DNA"/>
</dbReference>
<evidence type="ECO:0000313" key="2">
    <source>
        <dbReference type="EMBL" id="CAF3494263.1"/>
    </source>
</evidence>
<evidence type="ECO:0000313" key="3">
    <source>
        <dbReference type="EMBL" id="CAF3612736.1"/>
    </source>
</evidence>
<accession>A0A820PSI4</accession>
<dbReference type="Proteomes" id="UP000663869">
    <property type="component" value="Unassembled WGS sequence"/>
</dbReference>
<evidence type="ECO:0000313" key="4">
    <source>
        <dbReference type="EMBL" id="CAF4409080.1"/>
    </source>
</evidence>
<dbReference type="AlphaFoldDB" id="A0A820PSI4"/>